<evidence type="ECO:0000313" key="1">
    <source>
        <dbReference type="EMBL" id="AMD88996.1"/>
    </source>
</evidence>
<dbReference type="Gene3D" id="2.60.40.10">
    <property type="entry name" value="Immunoglobulins"/>
    <property type="match status" value="1"/>
</dbReference>
<accession>A0A109W3N4</accession>
<name>A0A109W3N4_9BACT</name>
<keyword evidence="2" id="KW-1185">Reference proteome</keyword>
<proteinExistence type="predicted"/>
<sequence length="687" mass="74282">MRIALQNFTGGEVAPTLSARYDLSRYHNCVACMENMLPGLHGDVSRRPGTRFLADLGGYAVLIPFSFSAEAGQNFALVFGEKSLRIADADGLVGSQPPIAAPYAAEDLLELSHAQAGDVIYLAHRRYPLHKVVRRDAADSETGGYAWSLEEVVLNTSLPAPAAPSVAFSGSGGSYALRYKVAAVDDKGRQSLPSAAGEGAGARHPSDWVQGNSAAVSWQAVEGATEYNIYREEAGYFGFIGISQSTTFSDQNYQADTADTPREDWNPFAENNNPGVVAFHQQRMVLAATPAAPQAFYMSRTGDFENFRKSRPLQDDDPVEYLIASGSIDAITWAASFGDLLLGTSGSEYKAGGGGDGAAITPNSVSITAQSYWGSAGLAPIIIGNSILHVQRHGGRVRDLFYSLEKDGYAGNDLSILAPHLFEGHSLKQWAYQQTPGSTIWIARDDGLLLAFTYMKEHDIWGWSRQITDGRVRSVTALSGRDSDVLLLVVERRIQGETRFFLERLAGQWRDDAPVSEAFFVDCGLTIRRENPSTLVDGLDHLEGRELSVLADGSPVEGCVARNGRIELPYPAKVVQAGLGFVSALSPLPLESDTRSGSTLGRNRSHGRCTLRLHRSVGGKYGPNRDELYDLPFLPERWGEAVAPFSGDVDCIPGGGQASSATIWLVQDRPLPFRLAALVLDVDFGEK</sequence>
<evidence type="ECO:0000313" key="2">
    <source>
        <dbReference type="Proteomes" id="UP000069241"/>
    </source>
</evidence>
<gene>
    <name evidence="1" type="ORF">AXF13_02050</name>
</gene>
<organism evidence="1 2">
    <name type="scientific">Desulfovibrio fairfieldensis</name>
    <dbReference type="NCBI Taxonomy" id="44742"/>
    <lineage>
        <taxon>Bacteria</taxon>
        <taxon>Pseudomonadati</taxon>
        <taxon>Thermodesulfobacteriota</taxon>
        <taxon>Desulfovibrionia</taxon>
        <taxon>Desulfovibrionales</taxon>
        <taxon>Desulfovibrionaceae</taxon>
        <taxon>Desulfovibrio</taxon>
    </lineage>
</organism>
<dbReference type="KEGG" id="dfi:AXF13_02050"/>
<dbReference type="AlphaFoldDB" id="A0A109W3N4"/>
<dbReference type="Proteomes" id="UP000069241">
    <property type="component" value="Chromosome"/>
</dbReference>
<dbReference type="InterPro" id="IPR013783">
    <property type="entry name" value="Ig-like_fold"/>
</dbReference>
<dbReference type="EMBL" id="CP014229">
    <property type="protein sequence ID" value="AMD88996.1"/>
    <property type="molecule type" value="Genomic_DNA"/>
</dbReference>
<protein>
    <submittedName>
        <fullName evidence="1">Uncharacterized protein</fullName>
    </submittedName>
</protein>
<dbReference type="STRING" id="44742.AXF13_02050"/>
<dbReference type="RefSeq" id="WP_062251464.1">
    <property type="nucleotide sequence ID" value="NZ_CP014229.1"/>
</dbReference>
<reference evidence="2" key="1">
    <citation type="submission" date="2016-02" db="EMBL/GenBank/DDBJ databases">
        <authorList>
            <person name="Holder M.E."/>
            <person name="Ajami N.J."/>
            <person name="Petrosino J.F."/>
        </authorList>
    </citation>
    <scope>NUCLEOTIDE SEQUENCE [LARGE SCALE GENOMIC DNA]</scope>
    <source>
        <strain evidence="2">CCUG 45958</strain>
    </source>
</reference>